<dbReference type="InterPro" id="IPR001610">
    <property type="entry name" value="PAC"/>
</dbReference>
<dbReference type="RefSeq" id="WP_176785735.1">
    <property type="nucleotide sequence ID" value="NZ_FNCY01000001.1"/>
</dbReference>
<dbReference type="PROSITE" id="PS50110">
    <property type="entry name" value="RESPONSE_REGULATORY"/>
    <property type="match status" value="1"/>
</dbReference>
<dbReference type="InterPro" id="IPR004358">
    <property type="entry name" value="Sig_transdc_His_kin-like_C"/>
</dbReference>
<dbReference type="GO" id="GO:0009927">
    <property type="term" value="F:histidine phosphotransfer kinase activity"/>
    <property type="evidence" value="ECO:0007669"/>
    <property type="project" value="TreeGrafter"/>
</dbReference>
<comment type="catalytic activity">
    <reaction evidence="1">
        <text>ATP + protein L-histidine = ADP + protein N-phospho-L-histidine.</text>
        <dbReference type="EC" id="2.7.13.3"/>
    </reaction>
</comment>
<feature type="domain" description="Histidine kinase" evidence="8">
    <location>
        <begin position="476"/>
        <end position="691"/>
    </location>
</feature>
<keyword evidence="7" id="KW-0472">Membrane</keyword>
<dbReference type="SUPFAM" id="SSF55785">
    <property type="entry name" value="PYP-like sensor domain (PAS domain)"/>
    <property type="match status" value="1"/>
</dbReference>
<dbReference type="PANTHER" id="PTHR43047">
    <property type="entry name" value="TWO-COMPONENT HISTIDINE PROTEIN KINASE"/>
    <property type="match status" value="1"/>
</dbReference>
<dbReference type="Pfam" id="PF00512">
    <property type="entry name" value="HisKA"/>
    <property type="match status" value="1"/>
</dbReference>
<keyword evidence="5" id="KW-0418">Kinase</keyword>
<feature type="transmembrane region" description="Helical" evidence="7">
    <location>
        <begin position="569"/>
        <end position="589"/>
    </location>
</feature>
<dbReference type="PANTHER" id="PTHR43047:SF9">
    <property type="entry name" value="HISTIDINE KINASE"/>
    <property type="match status" value="1"/>
</dbReference>
<keyword evidence="3 6" id="KW-0597">Phosphoprotein</keyword>
<dbReference type="InterPro" id="IPR011006">
    <property type="entry name" value="CheY-like_superfamily"/>
</dbReference>
<gene>
    <name evidence="12" type="ORF">SAMN05660652_00710</name>
</gene>
<feature type="transmembrane region" description="Helical" evidence="7">
    <location>
        <begin position="12"/>
        <end position="37"/>
    </location>
</feature>
<evidence type="ECO:0000256" key="4">
    <source>
        <dbReference type="ARBA" id="ARBA00022679"/>
    </source>
</evidence>
<dbReference type="EMBL" id="FNCY01000001">
    <property type="protein sequence ID" value="SDG78234.1"/>
    <property type="molecule type" value="Genomic_DNA"/>
</dbReference>
<dbReference type="GO" id="GO:0000155">
    <property type="term" value="F:phosphorelay sensor kinase activity"/>
    <property type="evidence" value="ECO:0007669"/>
    <property type="project" value="InterPro"/>
</dbReference>
<dbReference type="STRING" id="83767.SAMN05660652_00710"/>
<feature type="transmembrane region" description="Helical" evidence="7">
    <location>
        <begin position="291"/>
        <end position="314"/>
    </location>
</feature>
<dbReference type="InterPro" id="IPR036890">
    <property type="entry name" value="HATPase_C_sf"/>
</dbReference>
<dbReference type="InterPro" id="IPR036097">
    <property type="entry name" value="HisK_dim/P_sf"/>
</dbReference>
<dbReference type="Pfam" id="PF02518">
    <property type="entry name" value="HATPase_c"/>
    <property type="match status" value="1"/>
</dbReference>
<keyword evidence="4" id="KW-0808">Transferase</keyword>
<proteinExistence type="predicted"/>
<dbReference type="SMART" id="SM00448">
    <property type="entry name" value="REC"/>
    <property type="match status" value="1"/>
</dbReference>
<evidence type="ECO:0000256" key="2">
    <source>
        <dbReference type="ARBA" id="ARBA00012438"/>
    </source>
</evidence>
<dbReference type="Pfam" id="PF08448">
    <property type="entry name" value="PAS_4"/>
    <property type="match status" value="1"/>
</dbReference>
<dbReference type="InterPro" id="IPR001789">
    <property type="entry name" value="Sig_transdc_resp-reg_receiver"/>
</dbReference>
<dbReference type="CDD" id="cd12915">
    <property type="entry name" value="PDC2_DGC_like"/>
    <property type="match status" value="1"/>
</dbReference>
<feature type="domain" description="PAS" evidence="10">
    <location>
        <begin position="333"/>
        <end position="405"/>
    </location>
</feature>
<evidence type="ECO:0000259" key="11">
    <source>
        <dbReference type="PROSITE" id="PS50113"/>
    </source>
</evidence>
<organism evidence="12 13">
    <name type="scientific">Propionivibrio dicarboxylicus</name>
    <dbReference type="NCBI Taxonomy" id="83767"/>
    <lineage>
        <taxon>Bacteria</taxon>
        <taxon>Pseudomonadati</taxon>
        <taxon>Pseudomonadota</taxon>
        <taxon>Betaproteobacteria</taxon>
        <taxon>Rhodocyclales</taxon>
        <taxon>Rhodocyclaceae</taxon>
        <taxon>Propionivibrio</taxon>
    </lineage>
</organism>
<evidence type="ECO:0000259" key="9">
    <source>
        <dbReference type="PROSITE" id="PS50110"/>
    </source>
</evidence>
<dbReference type="InterPro" id="IPR000700">
    <property type="entry name" value="PAS-assoc_C"/>
</dbReference>
<dbReference type="InterPro" id="IPR005467">
    <property type="entry name" value="His_kinase_dom"/>
</dbReference>
<feature type="domain" description="Response regulatory" evidence="9">
    <location>
        <begin position="720"/>
        <end position="833"/>
    </location>
</feature>
<dbReference type="SMART" id="SM00387">
    <property type="entry name" value="HATPase_c"/>
    <property type="match status" value="1"/>
</dbReference>
<dbReference type="PROSITE" id="PS50109">
    <property type="entry name" value="HIS_KIN"/>
    <property type="match status" value="1"/>
</dbReference>
<dbReference type="SUPFAM" id="SSF55874">
    <property type="entry name" value="ATPase domain of HSP90 chaperone/DNA topoisomerase II/histidine kinase"/>
    <property type="match status" value="1"/>
</dbReference>
<dbReference type="EC" id="2.7.13.3" evidence="2"/>
<keyword evidence="7" id="KW-1133">Transmembrane helix</keyword>
<dbReference type="InterPro" id="IPR003594">
    <property type="entry name" value="HATPase_dom"/>
</dbReference>
<evidence type="ECO:0000313" key="12">
    <source>
        <dbReference type="EMBL" id="SDG78234.1"/>
    </source>
</evidence>
<dbReference type="InterPro" id="IPR035965">
    <property type="entry name" value="PAS-like_dom_sf"/>
</dbReference>
<dbReference type="Gene3D" id="1.10.287.130">
    <property type="match status" value="1"/>
</dbReference>
<evidence type="ECO:0000259" key="8">
    <source>
        <dbReference type="PROSITE" id="PS50109"/>
    </source>
</evidence>
<dbReference type="CDD" id="cd00130">
    <property type="entry name" value="PAS"/>
    <property type="match status" value="1"/>
</dbReference>
<dbReference type="Pfam" id="PF00072">
    <property type="entry name" value="Response_reg"/>
    <property type="match status" value="1"/>
</dbReference>
<dbReference type="PROSITE" id="PS50113">
    <property type="entry name" value="PAC"/>
    <property type="match status" value="1"/>
</dbReference>
<protein>
    <recommendedName>
        <fullName evidence="2">histidine kinase</fullName>
        <ecNumber evidence="2">2.7.13.3</ecNumber>
    </recommendedName>
</protein>
<dbReference type="PROSITE" id="PS50112">
    <property type="entry name" value="PAS"/>
    <property type="match status" value="1"/>
</dbReference>
<feature type="modified residue" description="4-aspartylphosphate" evidence="6">
    <location>
        <position position="769"/>
    </location>
</feature>
<dbReference type="InterPro" id="IPR013656">
    <property type="entry name" value="PAS_4"/>
</dbReference>
<dbReference type="Gene3D" id="3.30.565.10">
    <property type="entry name" value="Histidine kinase-like ATPase, C-terminal domain"/>
    <property type="match status" value="1"/>
</dbReference>
<evidence type="ECO:0000256" key="1">
    <source>
        <dbReference type="ARBA" id="ARBA00000085"/>
    </source>
</evidence>
<dbReference type="AlphaFoldDB" id="A0A1G7X213"/>
<feature type="domain" description="PAC" evidence="11">
    <location>
        <begin position="406"/>
        <end position="458"/>
    </location>
</feature>
<accession>A0A1G7X213</accession>
<dbReference type="Gene3D" id="3.40.50.2300">
    <property type="match status" value="1"/>
</dbReference>
<sequence>MAERRHPNQVVPLMLAPWLLVVAVMSMLLLLGGQLWLSYRDQVNTAEISAYNLAALFEARFEARLRQIDAELIALRRDISADVLRPGAVVRHRTGMNASLERRMINRDDMVGYRVVDAGGNLLYFSGALDISRMNVVDRSYFRQLREDPSDRLVISEVLAGRGVRKDVLVLARGLRNDKGDFLGVVYGSIDLGFYRRQFSALELGHYGLIALRRDDHSLVIRSPDLPGDVNTALPSEHPVVRRLALPERLTTLHYEAAPDYVPRIMSIVRMRDFPFYFAVGLGKNEVLEVWYQQVVGVVVSAAMVFTLLGVLLMRLRRAQAHQQQVLSELAVSESQFRELTQLVPVGIARFDDAGNCTYVNDRCAAIAGRNREEMTGSDWTGFVHREDRSGLPRRSMVGRILQRPYACELRFVQPGGTLAYVQVEIRAGVASDGSVQGYLAALTDITQRKRTEAELLEAKQRAENADLGKTRFLAAASHDLRQPIQAINLFLDALRRTDLSPEQKAIADFLSRSGHALSELLYSLLDLSKLDSGQIKPQPRCVELEEIFRAIDAEFSTLARQKNLRFKLFFPFAPTVLFIDTGLLMSIVRNLIDNALKYTERGGVLVGARKRRGRMVIQVWDTGVGIDPRDGDRIFEESYQVSDSVLDRSKGLGLGLTIARRMAQLLECELSYRSRPGQGSVFEVMLPAYEIPVAAAIPAIKPVASVPRGVDESLLAGWSVVVVEDDPMVAKAIELSLDEFGVSTQLYDSAERALGAQAVLAADFYLSDLNLPGMDGMAFLTAVQERRTTPVQAVLMTGEALRREIIAASSPWPVLLKPVEMVDLLAAMSVAARNGIDRQALVG</sequence>
<dbReference type="SMART" id="SM00091">
    <property type="entry name" value="PAS"/>
    <property type="match status" value="1"/>
</dbReference>
<dbReference type="SMART" id="SM00388">
    <property type="entry name" value="HisKA"/>
    <property type="match status" value="1"/>
</dbReference>
<name>A0A1G7X213_9RHOO</name>
<evidence type="ECO:0000256" key="5">
    <source>
        <dbReference type="ARBA" id="ARBA00022777"/>
    </source>
</evidence>
<reference evidence="12 13" key="1">
    <citation type="submission" date="2016-10" db="EMBL/GenBank/DDBJ databases">
        <authorList>
            <person name="de Groot N.N."/>
        </authorList>
    </citation>
    <scope>NUCLEOTIDE SEQUENCE [LARGE SCALE GENOMIC DNA]</scope>
    <source>
        <strain evidence="12 13">DSM 5885</strain>
    </source>
</reference>
<dbReference type="InterPro" id="IPR003661">
    <property type="entry name" value="HisK_dim/P_dom"/>
</dbReference>
<dbReference type="CDD" id="cd00082">
    <property type="entry name" value="HisKA"/>
    <property type="match status" value="1"/>
</dbReference>
<keyword evidence="7" id="KW-0812">Transmembrane</keyword>
<evidence type="ECO:0000256" key="3">
    <source>
        <dbReference type="ARBA" id="ARBA00022553"/>
    </source>
</evidence>
<dbReference type="SUPFAM" id="SSF47384">
    <property type="entry name" value="Homodimeric domain of signal transducing histidine kinase"/>
    <property type="match status" value="1"/>
</dbReference>
<dbReference type="Proteomes" id="UP000198607">
    <property type="component" value="Unassembled WGS sequence"/>
</dbReference>
<keyword evidence="13" id="KW-1185">Reference proteome</keyword>
<evidence type="ECO:0000256" key="6">
    <source>
        <dbReference type="PROSITE-ProRule" id="PRU00169"/>
    </source>
</evidence>
<dbReference type="PRINTS" id="PR00344">
    <property type="entry name" value="BCTRLSENSOR"/>
</dbReference>
<evidence type="ECO:0000259" key="10">
    <source>
        <dbReference type="PROSITE" id="PS50112"/>
    </source>
</evidence>
<dbReference type="GO" id="GO:0005886">
    <property type="term" value="C:plasma membrane"/>
    <property type="evidence" value="ECO:0007669"/>
    <property type="project" value="TreeGrafter"/>
</dbReference>
<evidence type="ECO:0000313" key="13">
    <source>
        <dbReference type="Proteomes" id="UP000198607"/>
    </source>
</evidence>
<dbReference type="Gene3D" id="3.30.450.20">
    <property type="entry name" value="PAS domain"/>
    <property type="match status" value="3"/>
</dbReference>
<dbReference type="NCBIfam" id="TIGR00229">
    <property type="entry name" value="sensory_box"/>
    <property type="match status" value="1"/>
</dbReference>
<dbReference type="SMART" id="SM00086">
    <property type="entry name" value="PAC"/>
    <property type="match status" value="1"/>
</dbReference>
<evidence type="ECO:0000256" key="7">
    <source>
        <dbReference type="SAM" id="Phobius"/>
    </source>
</evidence>
<dbReference type="SUPFAM" id="SSF52172">
    <property type="entry name" value="CheY-like"/>
    <property type="match status" value="1"/>
</dbReference>
<dbReference type="CDD" id="cd12914">
    <property type="entry name" value="PDC1_DGC_like"/>
    <property type="match status" value="1"/>
</dbReference>
<dbReference type="InterPro" id="IPR000014">
    <property type="entry name" value="PAS"/>
</dbReference>